<evidence type="ECO:0000313" key="3">
    <source>
        <dbReference type="EMBL" id="QRW21685.1"/>
    </source>
</evidence>
<dbReference type="Proteomes" id="UP000650533">
    <property type="component" value="Chromosome 7"/>
</dbReference>
<reference evidence="3" key="1">
    <citation type="submission" date="2020-05" db="EMBL/GenBank/DDBJ databases">
        <title>Evolutionary and genomic comparisons of hybrid uninucleate and nonhybrid Rhizoctonia fungi.</title>
        <authorList>
            <person name="Li C."/>
            <person name="Chen X."/>
        </authorList>
    </citation>
    <scope>NUCLEOTIDE SEQUENCE</scope>
    <source>
        <strain evidence="3">AG-1 IA</strain>
    </source>
</reference>
<feature type="region of interest" description="Disordered" evidence="1">
    <location>
        <begin position="50"/>
        <end position="80"/>
    </location>
</feature>
<dbReference type="AlphaFoldDB" id="A0A8H8NY55"/>
<dbReference type="GeneID" id="67028953"/>
<dbReference type="EMBL" id="CP059664">
    <property type="protein sequence ID" value="QRW21685.1"/>
    <property type="molecule type" value="Genomic_DNA"/>
</dbReference>
<dbReference type="KEGG" id="rsx:RhiXN_06674"/>
<name>A0A8H8NY55_9AGAM</name>
<protein>
    <submittedName>
        <fullName evidence="3">Uncharacterized protein</fullName>
    </submittedName>
</protein>
<dbReference type="RefSeq" id="XP_043181922.1">
    <property type="nucleotide sequence ID" value="XM_043326490.1"/>
</dbReference>
<gene>
    <name evidence="3" type="ORF">RhiXN_06674</name>
</gene>
<evidence type="ECO:0000256" key="1">
    <source>
        <dbReference type="SAM" id="MobiDB-lite"/>
    </source>
</evidence>
<accession>A0A8H8NY55</accession>
<feature type="chain" id="PRO_5034749106" evidence="2">
    <location>
        <begin position="17"/>
        <end position="110"/>
    </location>
</feature>
<proteinExistence type="predicted"/>
<keyword evidence="2" id="KW-0732">Signal</keyword>
<evidence type="ECO:0000313" key="4">
    <source>
        <dbReference type="Proteomes" id="UP000650533"/>
    </source>
</evidence>
<sequence>MEPELSLAALLKAVTALTVTIGSLQDQIRNQGQQLAELKAICKETANLVGDKDQGGAQTKPGPLTGHITPPTHLGGEAHTPGMVRPGCHNSAWTYGTRGLKVCGPITNGL</sequence>
<evidence type="ECO:0000256" key="2">
    <source>
        <dbReference type="SAM" id="SignalP"/>
    </source>
</evidence>
<feature type="signal peptide" evidence="2">
    <location>
        <begin position="1"/>
        <end position="16"/>
    </location>
</feature>
<organism evidence="3 4">
    <name type="scientific">Rhizoctonia solani</name>
    <dbReference type="NCBI Taxonomy" id="456999"/>
    <lineage>
        <taxon>Eukaryota</taxon>
        <taxon>Fungi</taxon>
        <taxon>Dikarya</taxon>
        <taxon>Basidiomycota</taxon>
        <taxon>Agaricomycotina</taxon>
        <taxon>Agaricomycetes</taxon>
        <taxon>Cantharellales</taxon>
        <taxon>Ceratobasidiaceae</taxon>
        <taxon>Rhizoctonia</taxon>
    </lineage>
</organism>